<feature type="compositionally biased region" description="Acidic residues" evidence="1">
    <location>
        <begin position="48"/>
        <end position="64"/>
    </location>
</feature>
<dbReference type="Proteomes" id="UP000195807">
    <property type="component" value="Chromosome"/>
</dbReference>
<sequence length="109" mass="11514">MNLPHFSNSAVPIDRRQLEQLLESMTAMQNLTAQIVATLLDKLDDIDGDPDVELDGDETDSSQCEDDHPLIGTGALRPGIWGGGSGCSISDPDSAVDDSPCDADSEDGI</sequence>
<dbReference type="STRING" id="450378.GCA_001661675_00964"/>
<evidence type="ECO:0000313" key="2">
    <source>
        <dbReference type="EMBL" id="ARU15624.1"/>
    </source>
</evidence>
<gene>
    <name evidence="2" type="ORF">A9D14_04810</name>
</gene>
<feature type="region of interest" description="Disordered" evidence="1">
    <location>
        <begin position="48"/>
        <end position="109"/>
    </location>
</feature>
<reference evidence="2 3" key="1">
    <citation type="submission" date="2017-01" db="EMBL/GenBank/DDBJ databases">
        <title>Complete genome sequence of esterase-producing bacterium Croceicoccus marinus E4A9.</title>
        <authorList>
            <person name="Wu Y.-H."/>
            <person name="Cheng H."/>
            <person name="Xu L."/>
            <person name="Huo Y.-Y."/>
            <person name="Wang C.-S."/>
            <person name="Xu X.-W."/>
        </authorList>
    </citation>
    <scope>NUCLEOTIDE SEQUENCE [LARGE SCALE GENOMIC DNA]</scope>
    <source>
        <strain evidence="2 3">E4A9</strain>
    </source>
</reference>
<protein>
    <submittedName>
        <fullName evidence="2">Uncharacterized protein</fullName>
    </submittedName>
</protein>
<organism evidence="2 3">
    <name type="scientific">Croceicoccus marinus</name>
    <dbReference type="NCBI Taxonomy" id="450378"/>
    <lineage>
        <taxon>Bacteria</taxon>
        <taxon>Pseudomonadati</taxon>
        <taxon>Pseudomonadota</taxon>
        <taxon>Alphaproteobacteria</taxon>
        <taxon>Sphingomonadales</taxon>
        <taxon>Erythrobacteraceae</taxon>
        <taxon>Croceicoccus</taxon>
    </lineage>
</organism>
<dbReference type="KEGG" id="cman:A9D14_04810"/>
<proteinExistence type="predicted"/>
<feature type="compositionally biased region" description="Acidic residues" evidence="1">
    <location>
        <begin position="94"/>
        <end position="109"/>
    </location>
</feature>
<dbReference type="EMBL" id="CP019602">
    <property type="protein sequence ID" value="ARU15624.1"/>
    <property type="molecule type" value="Genomic_DNA"/>
</dbReference>
<dbReference type="AlphaFoldDB" id="A0A1Z1FA49"/>
<evidence type="ECO:0000256" key="1">
    <source>
        <dbReference type="SAM" id="MobiDB-lite"/>
    </source>
</evidence>
<evidence type="ECO:0000313" key="3">
    <source>
        <dbReference type="Proteomes" id="UP000195807"/>
    </source>
</evidence>
<keyword evidence="3" id="KW-1185">Reference proteome</keyword>
<name>A0A1Z1FA49_9SPHN</name>
<accession>A0A1Z1FA49</accession>
<dbReference type="RefSeq" id="WP_087910460.1">
    <property type="nucleotide sequence ID" value="NZ_CP019602.1"/>
</dbReference>